<reference evidence="6 7" key="1">
    <citation type="submission" date="2023-07" db="EMBL/GenBank/DDBJ databases">
        <title>Genomic Encyclopedia of Type Strains, Phase IV (KMG-IV): sequencing the most valuable type-strain genomes for metagenomic binning, comparative biology and taxonomic classification.</title>
        <authorList>
            <person name="Goeker M."/>
        </authorList>
    </citation>
    <scope>NUCLEOTIDE SEQUENCE [LARGE SCALE GENOMIC DNA]</scope>
    <source>
        <strain evidence="6 7">DSM 17723</strain>
    </source>
</reference>
<keyword evidence="4" id="KW-0106">Calcium</keyword>
<dbReference type="GO" id="GO:0004065">
    <property type="term" value="F:arylsulfatase activity"/>
    <property type="evidence" value="ECO:0007669"/>
    <property type="project" value="UniProtKB-EC"/>
</dbReference>
<protein>
    <submittedName>
        <fullName evidence="6">Arylsulfatase</fullName>
        <ecNumber evidence="6">3.1.6.1</ecNumber>
    </submittedName>
</protein>
<dbReference type="PROSITE" id="PS00523">
    <property type="entry name" value="SULFATASE_1"/>
    <property type="match status" value="1"/>
</dbReference>
<organism evidence="6 7">
    <name type="scientific">Metabacillus niabensis</name>
    <dbReference type="NCBI Taxonomy" id="324854"/>
    <lineage>
        <taxon>Bacteria</taxon>
        <taxon>Bacillati</taxon>
        <taxon>Bacillota</taxon>
        <taxon>Bacilli</taxon>
        <taxon>Bacillales</taxon>
        <taxon>Bacillaceae</taxon>
        <taxon>Metabacillus</taxon>
    </lineage>
</organism>
<comment type="similarity">
    <text evidence="1">Belongs to the sulfatase family.</text>
</comment>
<dbReference type="InterPro" id="IPR000917">
    <property type="entry name" value="Sulfatase_N"/>
</dbReference>
<evidence type="ECO:0000256" key="2">
    <source>
        <dbReference type="ARBA" id="ARBA00022723"/>
    </source>
</evidence>
<dbReference type="Pfam" id="PF00884">
    <property type="entry name" value="Sulfatase"/>
    <property type="match status" value="1"/>
</dbReference>
<dbReference type="Proteomes" id="UP001232245">
    <property type="component" value="Unassembled WGS sequence"/>
</dbReference>
<evidence type="ECO:0000313" key="6">
    <source>
        <dbReference type="EMBL" id="MDQ0224001.1"/>
    </source>
</evidence>
<evidence type="ECO:0000256" key="4">
    <source>
        <dbReference type="ARBA" id="ARBA00022837"/>
    </source>
</evidence>
<feature type="domain" description="Sulfatase N-terminal" evidence="5">
    <location>
        <begin position="35"/>
        <end position="443"/>
    </location>
</feature>
<dbReference type="InterPro" id="IPR050738">
    <property type="entry name" value="Sulfatase"/>
</dbReference>
<dbReference type="PANTHER" id="PTHR42693">
    <property type="entry name" value="ARYLSULFATASE FAMILY MEMBER"/>
    <property type="match status" value="1"/>
</dbReference>
<dbReference type="InterPro" id="IPR013320">
    <property type="entry name" value="ConA-like_dom_sf"/>
</dbReference>
<dbReference type="SUPFAM" id="SSF53649">
    <property type="entry name" value="Alkaline phosphatase-like"/>
    <property type="match status" value="1"/>
</dbReference>
<evidence type="ECO:0000256" key="1">
    <source>
        <dbReference type="ARBA" id="ARBA00008779"/>
    </source>
</evidence>
<sequence length="751" mass="85609">MSIYQDEKFQGKIGKTIDDSIPWWPLAEESSEKKPNVVVILLDDLGFSQLGCYGSSISTPAIDRLASEGLRYNNFHTTAICSPTRAALLTGRNPHSVGVSFVSEYDSGFPHSRGKVRKDSALLSEVLVDRGYNTFAVGKWHLAPGKEQTNSGPFDNWPLGRGFEKFYGFLPGATNQWNPDLVEDNHRIRQPKPAEEGYHITEDLTDRAITYIKNQTSESPNKPFFLYLAYGAPHAPHHAPEEFIANYKGKFDKGWDVIREEWFTNQKKLGLVPQDAVLPERNPDIKAWDDLSAEEKRLYARLQEAFAGFLEHTDYHIGRFISFLDEINRLEDTLVILLSDNGACAMGGEEGTVNSWHGGGESLEAKLARLNEIGSPKANNHYPKGWAYAGNTPLKWYKSYVHEGGIRDPLIIRYPKKIKDPGTVRTQYHHVTDIVPTVLELLDLDMPNYLKGIKQQPVHGTSMLYTFEKNDKTRKTTQYYEMIGNRGIWHNGWKAVSAHTPNGDFEHDEWELYHTDTDFTETNNLAEIYPEKLQELIELWWQEAENYGVFPLDGRTLDKKLAGLKKVKTTEVEPSFKVYYPSRAPFHGSVAPDLRNKDFDITAEVRITDDTEGVILAHGENSGGISIFIQGGKLHFYYNHKNIDKYLVRSDKRLLSGDHHLKIRHHKRKDDQGMIRLYANDELIGEGIIGHIHDLGFFNGLYHVGYNELSYITPYYKEPFSLGDQLKKLKIITGSYEKDLQEVIEKELAIE</sequence>
<dbReference type="EC" id="3.1.6.1" evidence="6"/>
<dbReference type="PROSITE" id="PS00149">
    <property type="entry name" value="SULFATASE_2"/>
    <property type="match status" value="1"/>
</dbReference>
<dbReference type="PANTHER" id="PTHR42693:SF43">
    <property type="entry name" value="BLL2667 PROTEIN"/>
    <property type="match status" value="1"/>
</dbReference>
<accession>A0ABT9YWM4</accession>
<evidence type="ECO:0000259" key="5">
    <source>
        <dbReference type="Pfam" id="PF00884"/>
    </source>
</evidence>
<dbReference type="InterPro" id="IPR024607">
    <property type="entry name" value="Sulfatase_CS"/>
</dbReference>
<keyword evidence="3 6" id="KW-0378">Hydrolase</keyword>
<comment type="caution">
    <text evidence="6">The sequence shown here is derived from an EMBL/GenBank/DDBJ whole genome shotgun (WGS) entry which is preliminary data.</text>
</comment>
<keyword evidence="7" id="KW-1185">Reference proteome</keyword>
<evidence type="ECO:0000256" key="3">
    <source>
        <dbReference type="ARBA" id="ARBA00022801"/>
    </source>
</evidence>
<dbReference type="EMBL" id="JAUSTZ010000001">
    <property type="protein sequence ID" value="MDQ0224001.1"/>
    <property type="molecule type" value="Genomic_DNA"/>
</dbReference>
<proteinExistence type="inferred from homology"/>
<dbReference type="SUPFAM" id="SSF49899">
    <property type="entry name" value="Concanavalin A-like lectins/glucanases"/>
    <property type="match status" value="1"/>
</dbReference>
<dbReference type="RefSeq" id="WP_174879597.1">
    <property type="nucleotide sequence ID" value="NZ_CADEPK010000032.1"/>
</dbReference>
<dbReference type="Gene3D" id="3.40.720.10">
    <property type="entry name" value="Alkaline Phosphatase, subunit A"/>
    <property type="match status" value="1"/>
</dbReference>
<dbReference type="InterPro" id="IPR017850">
    <property type="entry name" value="Alkaline_phosphatase_core_sf"/>
</dbReference>
<dbReference type="Gene3D" id="3.30.1120.10">
    <property type="match status" value="1"/>
</dbReference>
<name>A0ABT9YWM4_9BACI</name>
<dbReference type="CDD" id="cd16025">
    <property type="entry name" value="PAS_like"/>
    <property type="match status" value="1"/>
</dbReference>
<keyword evidence="2" id="KW-0479">Metal-binding</keyword>
<evidence type="ECO:0000313" key="7">
    <source>
        <dbReference type="Proteomes" id="UP001232245"/>
    </source>
</evidence>
<gene>
    <name evidence="6" type="ORF">J2S02_000323</name>
</gene>